<evidence type="ECO:0000313" key="1">
    <source>
        <dbReference type="EMBL" id="MBO8435791.1"/>
    </source>
</evidence>
<accession>A0A9D9DY83</accession>
<keyword evidence="1" id="KW-0675">Receptor</keyword>
<dbReference type="Proteomes" id="UP000823615">
    <property type="component" value="Unassembled WGS sequence"/>
</dbReference>
<dbReference type="Gene3D" id="3.30.70.120">
    <property type="match status" value="1"/>
</dbReference>
<sequence>MKLILSIIQTADETDTVQELNKKGFFVTKLSTTGGFLKAKNTTLLIGTDDDKVNAVLDVLKKYAGHRMQLSPVSGADMRMFNPAGANMVEVPAGGCVVFVLDIDKAQKF</sequence>
<name>A0A9D9DY83_9SPIO</name>
<evidence type="ECO:0000313" key="2">
    <source>
        <dbReference type="Proteomes" id="UP000823615"/>
    </source>
</evidence>
<dbReference type="EMBL" id="JADIMT010000033">
    <property type="protein sequence ID" value="MBO8435791.1"/>
    <property type="molecule type" value="Genomic_DNA"/>
</dbReference>
<reference evidence="1" key="1">
    <citation type="submission" date="2020-10" db="EMBL/GenBank/DDBJ databases">
        <authorList>
            <person name="Gilroy R."/>
        </authorList>
    </citation>
    <scope>NUCLEOTIDE SEQUENCE</scope>
    <source>
        <strain evidence="1">7293</strain>
    </source>
</reference>
<reference evidence="1" key="2">
    <citation type="journal article" date="2021" name="PeerJ">
        <title>Extensive microbial diversity within the chicken gut microbiome revealed by metagenomics and culture.</title>
        <authorList>
            <person name="Gilroy R."/>
            <person name="Ravi A."/>
            <person name="Getino M."/>
            <person name="Pursley I."/>
            <person name="Horton D.L."/>
            <person name="Alikhan N.F."/>
            <person name="Baker D."/>
            <person name="Gharbi K."/>
            <person name="Hall N."/>
            <person name="Watson M."/>
            <person name="Adriaenssens E.M."/>
            <person name="Foster-Nyarko E."/>
            <person name="Jarju S."/>
            <person name="Secka A."/>
            <person name="Antonio M."/>
            <person name="Oren A."/>
            <person name="Chaudhuri R.R."/>
            <person name="La Ragione R."/>
            <person name="Hildebrand F."/>
            <person name="Pallen M.J."/>
        </authorList>
    </citation>
    <scope>NUCLEOTIDE SEQUENCE</scope>
    <source>
        <strain evidence="1">7293</strain>
    </source>
</reference>
<proteinExistence type="predicted"/>
<dbReference type="SUPFAM" id="SSF54913">
    <property type="entry name" value="GlnB-like"/>
    <property type="match status" value="1"/>
</dbReference>
<comment type="caution">
    <text evidence="1">The sequence shown here is derived from an EMBL/GenBank/DDBJ whole genome shotgun (WGS) entry which is preliminary data.</text>
</comment>
<dbReference type="PANTHER" id="PTHR38456">
    <property type="entry name" value="CYCLIC DI-AMP RECEPTOR A"/>
    <property type="match status" value="1"/>
</dbReference>
<protein>
    <submittedName>
        <fullName evidence="1">Cyclic-di-AMP receptor</fullName>
    </submittedName>
</protein>
<dbReference type="AlphaFoldDB" id="A0A9D9DY83"/>
<dbReference type="Pfam" id="PF06153">
    <property type="entry name" value="CdAMP_rec"/>
    <property type="match status" value="1"/>
</dbReference>
<gene>
    <name evidence="1" type="ORF">IAA97_02275</name>
</gene>
<dbReference type="PANTHER" id="PTHR38456:SF1">
    <property type="entry name" value="CYCLIC DI-AMP RECEPTOR A"/>
    <property type="match status" value="1"/>
</dbReference>
<dbReference type="InterPro" id="IPR015867">
    <property type="entry name" value="N-reg_PII/ATP_PRibTrfase_C"/>
</dbReference>
<dbReference type="InterPro" id="IPR011322">
    <property type="entry name" value="N-reg_PII-like_a/b"/>
</dbReference>
<dbReference type="InterPro" id="IPR010375">
    <property type="entry name" value="CdAMP_rec"/>
</dbReference>
<organism evidence="1 2">
    <name type="scientific">Candidatus Ornithospirochaeta stercoripullorum</name>
    <dbReference type="NCBI Taxonomy" id="2840899"/>
    <lineage>
        <taxon>Bacteria</taxon>
        <taxon>Pseudomonadati</taxon>
        <taxon>Spirochaetota</taxon>
        <taxon>Spirochaetia</taxon>
        <taxon>Spirochaetales</taxon>
        <taxon>Spirochaetaceae</taxon>
        <taxon>Spirochaetaceae incertae sedis</taxon>
        <taxon>Candidatus Ornithospirochaeta</taxon>
    </lineage>
</organism>